<reference evidence="7 8" key="1">
    <citation type="submission" date="2018-06" db="EMBL/GenBank/DDBJ databases">
        <authorList>
            <consortium name="Pathogen Informatics"/>
            <person name="Doyle S."/>
        </authorList>
    </citation>
    <scope>NUCLEOTIDE SEQUENCE [LARGE SCALE GENOMIC DNA]</scope>
    <source>
        <strain evidence="7 8">NCTC12219</strain>
    </source>
</reference>
<dbReference type="InterPro" id="IPR013785">
    <property type="entry name" value="Aldolase_TIM"/>
</dbReference>
<dbReference type="RefSeq" id="WP_115721479.1">
    <property type="nucleotide sequence ID" value="NZ_UGHX01000001.1"/>
</dbReference>
<dbReference type="InterPro" id="IPR050377">
    <property type="entry name" value="Radical_SAM_PqqE_MftC-like"/>
</dbReference>
<evidence type="ECO:0000256" key="5">
    <source>
        <dbReference type="ARBA" id="ARBA00023014"/>
    </source>
</evidence>
<dbReference type="CDD" id="cd01335">
    <property type="entry name" value="Radical_SAM"/>
    <property type="match status" value="1"/>
</dbReference>
<dbReference type="GO" id="GO:0046872">
    <property type="term" value="F:metal ion binding"/>
    <property type="evidence" value="ECO:0007669"/>
    <property type="project" value="UniProtKB-KW"/>
</dbReference>
<dbReference type="AlphaFoldDB" id="A0A377JS91"/>
<dbReference type="InterPro" id="IPR007197">
    <property type="entry name" value="rSAM"/>
</dbReference>
<dbReference type="InterPro" id="IPR058240">
    <property type="entry name" value="rSAM_sf"/>
</dbReference>
<evidence type="ECO:0000256" key="2">
    <source>
        <dbReference type="ARBA" id="ARBA00022691"/>
    </source>
</evidence>
<keyword evidence="3" id="KW-0479">Metal-binding</keyword>
<evidence type="ECO:0000259" key="6">
    <source>
        <dbReference type="Pfam" id="PF04055"/>
    </source>
</evidence>
<name>A0A377JS91_9HELI</name>
<evidence type="ECO:0000313" key="8">
    <source>
        <dbReference type="Proteomes" id="UP000255103"/>
    </source>
</evidence>
<gene>
    <name evidence="7" type="primary">moaA_2</name>
    <name evidence="7" type="ORF">NCTC12219_00570</name>
</gene>
<dbReference type="PANTHER" id="PTHR11228:SF7">
    <property type="entry name" value="PQQA PEPTIDE CYCLASE"/>
    <property type="match status" value="1"/>
</dbReference>
<dbReference type="Proteomes" id="UP000255103">
    <property type="component" value="Unassembled WGS sequence"/>
</dbReference>
<feature type="domain" description="Radical SAM core" evidence="6">
    <location>
        <begin position="43"/>
        <end position="128"/>
    </location>
</feature>
<evidence type="ECO:0000256" key="3">
    <source>
        <dbReference type="ARBA" id="ARBA00022723"/>
    </source>
</evidence>
<evidence type="ECO:0000256" key="4">
    <source>
        <dbReference type="ARBA" id="ARBA00023004"/>
    </source>
</evidence>
<evidence type="ECO:0000256" key="1">
    <source>
        <dbReference type="ARBA" id="ARBA00001966"/>
    </source>
</evidence>
<dbReference type="EMBL" id="UGHX01000001">
    <property type="protein sequence ID" value="STP10694.1"/>
    <property type="molecule type" value="Genomic_DNA"/>
</dbReference>
<organism evidence="7 8">
    <name type="scientific">Helicobacter cinaedi</name>
    <dbReference type="NCBI Taxonomy" id="213"/>
    <lineage>
        <taxon>Bacteria</taxon>
        <taxon>Pseudomonadati</taxon>
        <taxon>Campylobacterota</taxon>
        <taxon>Epsilonproteobacteria</taxon>
        <taxon>Campylobacterales</taxon>
        <taxon>Helicobacteraceae</taxon>
        <taxon>Helicobacter</taxon>
    </lineage>
</organism>
<dbReference type="GO" id="GO:0003824">
    <property type="term" value="F:catalytic activity"/>
    <property type="evidence" value="ECO:0007669"/>
    <property type="project" value="InterPro"/>
</dbReference>
<dbReference type="SFLD" id="SFLDS00029">
    <property type="entry name" value="Radical_SAM"/>
    <property type="match status" value="1"/>
</dbReference>
<evidence type="ECO:0000313" key="7">
    <source>
        <dbReference type="EMBL" id="STP10694.1"/>
    </source>
</evidence>
<dbReference type="SUPFAM" id="SSF102114">
    <property type="entry name" value="Radical SAM enzymes"/>
    <property type="match status" value="1"/>
</dbReference>
<dbReference type="Pfam" id="PF04055">
    <property type="entry name" value="Radical_SAM"/>
    <property type="match status" value="1"/>
</dbReference>
<protein>
    <submittedName>
        <fullName evidence="7">Molybdenum cofactor biosynthesis protein A</fullName>
    </submittedName>
</protein>
<proteinExistence type="predicted"/>
<sequence>MNILGKIKTRVKKKYFDRYLTIDQAKRITPQAFLERIGVHLAHHCNLHCYSCDNFSQLSKPGYYDIEVFERDLERLRSITNGMIREFYLLGGEPLLNKQCASYFNIVRKYFHNTEIHMITNAILLPKQNQHFWDSARTNKVHIRPTKYPIEIDWEAIKNKCKEENVALEFFNDENVEKHSFKTSLDPEGKSIPFESFVNCHRANDCTQLYNGKIYPCPPLAYIDIFNEKFSQNLKQTPADYIDIYQDDITYEKILNFLARPVPFCRYCKTKDMTYQPWLRSKKTLDEYFS</sequence>
<dbReference type="GO" id="GO:0051536">
    <property type="term" value="F:iron-sulfur cluster binding"/>
    <property type="evidence" value="ECO:0007669"/>
    <property type="project" value="UniProtKB-KW"/>
</dbReference>
<accession>A0A377JS91</accession>
<keyword evidence="4" id="KW-0408">Iron</keyword>
<dbReference type="Gene3D" id="3.20.20.70">
    <property type="entry name" value="Aldolase class I"/>
    <property type="match status" value="1"/>
</dbReference>
<dbReference type="PANTHER" id="PTHR11228">
    <property type="entry name" value="RADICAL SAM DOMAIN PROTEIN"/>
    <property type="match status" value="1"/>
</dbReference>
<keyword evidence="2" id="KW-0949">S-adenosyl-L-methionine</keyword>
<comment type="cofactor">
    <cofactor evidence="1">
        <name>[4Fe-4S] cluster</name>
        <dbReference type="ChEBI" id="CHEBI:49883"/>
    </cofactor>
</comment>
<keyword evidence="5" id="KW-0411">Iron-sulfur</keyword>